<accession>A0A7Y9EXH1</accession>
<organism evidence="3 4">
    <name type="scientific">Microbacterium pseudoresistens</name>
    <dbReference type="NCBI Taxonomy" id="640634"/>
    <lineage>
        <taxon>Bacteria</taxon>
        <taxon>Bacillati</taxon>
        <taxon>Actinomycetota</taxon>
        <taxon>Actinomycetes</taxon>
        <taxon>Micrococcales</taxon>
        <taxon>Microbacteriaceae</taxon>
        <taxon>Microbacterium</taxon>
    </lineage>
</organism>
<dbReference type="Gene3D" id="3.20.20.370">
    <property type="entry name" value="Glycoside hydrolase/deacetylase"/>
    <property type="match status" value="1"/>
</dbReference>
<evidence type="ECO:0000256" key="1">
    <source>
        <dbReference type="SAM" id="MobiDB-lite"/>
    </source>
</evidence>
<dbReference type="GO" id="GO:0016810">
    <property type="term" value="F:hydrolase activity, acting on carbon-nitrogen (but not peptide) bonds"/>
    <property type="evidence" value="ECO:0007669"/>
    <property type="project" value="InterPro"/>
</dbReference>
<comment type="caution">
    <text evidence="3">The sequence shown here is derived from an EMBL/GenBank/DDBJ whole genome shotgun (WGS) entry which is preliminary data.</text>
</comment>
<dbReference type="Proteomes" id="UP000552045">
    <property type="component" value="Unassembled WGS sequence"/>
</dbReference>
<evidence type="ECO:0000313" key="3">
    <source>
        <dbReference type="EMBL" id="NYD55669.1"/>
    </source>
</evidence>
<dbReference type="InterPro" id="IPR002509">
    <property type="entry name" value="NODB_dom"/>
</dbReference>
<dbReference type="SUPFAM" id="SSF88713">
    <property type="entry name" value="Glycoside hydrolase/deacetylase"/>
    <property type="match status" value="1"/>
</dbReference>
<dbReference type="AlphaFoldDB" id="A0A7Y9EXH1"/>
<dbReference type="PROSITE" id="PS51257">
    <property type="entry name" value="PROKAR_LIPOPROTEIN"/>
    <property type="match status" value="1"/>
</dbReference>
<feature type="region of interest" description="Disordered" evidence="1">
    <location>
        <begin position="31"/>
        <end position="66"/>
    </location>
</feature>
<proteinExistence type="predicted"/>
<evidence type="ECO:0000259" key="2">
    <source>
        <dbReference type="PROSITE" id="PS51677"/>
    </source>
</evidence>
<protein>
    <submittedName>
        <fullName evidence="3">Peptidoglycan/xylan/chitin deacetylase (PgdA/CDA1 family)</fullName>
    </submittedName>
</protein>
<dbReference type="GO" id="GO:0005975">
    <property type="term" value="P:carbohydrate metabolic process"/>
    <property type="evidence" value="ECO:0007669"/>
    <property type="project" value="InterPro"/>
</dbReference>
<dbReference type="PROSITE" id="PS51677">
    <property type="entry name" value="NODB"/>
    <property type="match status" value="1"/>
</dbReference>
<dbReference type="PANTHER" id="PTHR10587">
    <property type="entry name" value="GLYCOSYL TRANSFERASE-RELATED"/>
    <property type="match status" value="1"/>
</dbReference>
<dbReference type="InterPro" id="IPR050248">
    <property type="entry name" value="Polysacc_deacetylase_ArnD"/>
</dbReference>
<dbReference type="Pfam" id="PF01522">
    <property type="entry name" value="Polysacc_deac_1"/>
    <property type="match status" value="1"/>
</dbReference>
<name>A0A7Y9EXH1_9MICO</name>
<feature type="domain" description="NodB homology" evidence="2">
    <location>
        <begin position="104"/>
        <end position="306"/>
    </location>
</feature>
<dbReference type="InterPro" id="IPR011330">
    <property type="entry name" value="Glyco_hydro/deAcase_b/a-brl"/>
</dbReference>
<evidence type="ECO:0000313" key="4">
    <source>
        <dbReference type="Proteomes" id="UP000552045"/>
    </source>
</evidence>
<dbReference type="EMBL" id="JACCBH010000001">
    <property type="protein sequence ID" value="NYD55669.1"/>
    <property type="molecule type" value="Genomic_DNA"/>
</dbReference>
<keyword evidence="4" id="KW-1185">Reference proteome</keyword>
<gene>
    <name evidence="3" type="ORF">BKA02_002724</name>
</gene>
<dbReference type="PANTHER" id="PTHR10587:SF134">
    <property type="entry name" value="SECRETED PROTEIN"/>
    <property type="match status" value="1"/>
</dbReference>
<sequence>MRGIATMRGIDRRTALLGLLAVGITGCAAAPRGPQSSTPGPSEALHHTPHPTAHAAPLPPPPHYVPDPDAVAERFIGAVPTAWGMDLPGITTQLAASTDASLGPRIALTFDACGGRGGSDIDHKLIDGLRATRTPATLFLNARWIEANAALAAELAADPLFLLGNHGTRHVPLSVIGASAYGIPGTASVAEAVAEVWGNHVVLTELVGTPPTLFRAGTAHYDDVAVQIVHDLGETPVGFSVNGDGGATYSADVVRSEFGRVADRGIILAHMNQPQGSTAEGALPAVASLRVHGFHFMHVVEPVSEA</sequence>
<reference evidence="3 4" key="1">
    <citation type="submission" date="2020-07" db="EMBL/GenBank/DDBJ databases">
        <title>Sequencing the genomes of 1000 actinobacteria strains.</title>
        <authorList>
            <person name="Klenk H.-P."/>
        </authorList>
    </citation>
    <scope>NUCLEOTIDE SEQUENCE [LARGE SCALE GENOMIC DNA]</scope>
    <source>
        <strain evidence="3 4">DSM 22185</strain>
    </source>
</reference>
<dbReference type="RefSeq" id="WP_179434894.1">
    <property type="nucleotide sequence ID" value="NZ_BAABLC010000004.1"/>
</dbReference>